<keyword evidence="9" id="KW-1185">Reference proteome</keyword>
<accession>A0ABV5FRD6</accession>
<comment type="caution">
    <text evidence="8">The sequence shown here is derived from an EMBL/GenBank/DDBJ whole genome shotgun (WGS) entry which is preliminary data.</text>
</comment>
<dbReference type="InterPro" id="IPR058627">
    <property type="entry name" value="MdtA-like_C"/>
</dbReference>
<dbReference type="Gene3D" id="2.40.420.20">
    <property type="match status" value="1"/>
</dbReference>
<feature type="domain" description="Multidrug resistance protein MdtA-like alpha-helical hairpin" evidence="4">
    <location>
        <begin position="96"/>
        <end position="166"/>
    </location>
</feature>
<dbReference type="Pfam" id="PF25876">
    <property type="entry name" value="HH_MFP_RND"/>
    <property type="match status" value="1"/>
</dbReference>
<dbReference type="PANTHER" id="PTHR30158">
    <property type="entry name" value="ACRA/E-RELATED COMPONENT OF DRUG EFFLUX TRANSPORTER"/>
    <property type="match status" value="1"/>
</dbReference>
<reference evidence="8 9" key="1">
    <citation type="submission" date="2024-09" db="EMBL/GenBank/DDBJ databases">
        <authorList>
            <person name="Sun Q."/>
            <person name="Mori K."/>
        </authorList>
    </citation>
    <scope>NUCLEOTIDE SEQUENCE [LARGE SCALE GENOMIC DNA]</scope>
    <source>
        <strain evidence="8 9">CECT 7908</strain>
    </source>
</reference>
<dbReference type="InterPro" id="IPR058626">
    <property type="entry name" value="MdtA-like_b-barrel"/>
</dbReference>
<proteinExistence type="inferred from homology"/>
<feature type="domain" description="Multidrug resistance protein MdtA-like beta-barrel" evidence="6">
    <location>
        <begin position="226"/>
        <end position="290"/>
    </location>
</feature>
<protein>
    <submittedName>
        <fullName evidence="8">Efflux RND transporter periplasmic adaptor subunit</fullName>
    </submittedName>
</protein>
<evidence type="ECO:0000256" key="1">
    <source>
        <dbReference type="ARBA" id="ARBA00004196"/>
    </source>
</evidence>
<evidence type="ECO:0000259" key="7">
    <source>
        <dbReference type="Pfam" id="PF25967"/>
    </source>
</evidence>
<evidence type="ECO:0000256" key="3">
    <source>
        <dbReference type="SAM" id="Coils"/>
    </source>
</evidence>
<dbReference type="PANTHER" id="PTHR30158:SF23">
    <property type="entry name" value="MULTIDRUG RESISTANCE PROTEIN MEXA"/>
    <property type="match status" value="1"/>
</dbReference>
<dbReference type="Pfam" id="PF25944">
    <property type="entry name" value="Beta-barrel_RND"/>
    <property type="match status" value="1"/>
</dbReference>
<dbReference type="SUPFAM" id="SSF111369">
    <property type="entry name" value="HlyD-like secretion proteins"/>
    <property type="match status" value="1"/>
</dbReference>
<evidence type="ECO:0000259" key="6">
    <source>
        <dbReference type="Pfam" id="PF25944"/>
    </source>
</evidence>
<dbReference type="Pfam" id="PF25967">
    <property type="entry name" value="RND-MFP_C"/>
    <property type="match status" value="1"/>
</dbReference>
<dbReference type="InterPro" id="IPR058625">
    <property type="entry name" value="MdtA-like_BSH"/>
</dbReference>
<dbReference type="Pfam" id="PF25917">
    <property type="entry name" value="BSH_RND"/>
    <property type="match status" value="1"/>
</dbReference>
<evidence type="ECO:0000313" key="9">
    <source>
        <dbReference type="Proteomes" id="UP001589589"/>
    </source>
</evidence>
<comment type="similarity">
    <text evidence="2">Belongs to the membrane fusion protein (MFP) (TC 8.A.1) family.</text>
</comment>
<evidence type="ECO:0000259" key="5">
    <source>
        <dbReference type="Pfam" id="PF25917"/>
    </source>
</evidence>
<keyword evidence="3" id="KW-0175">Coiled coil</keyword>
<dbReference type="InterPro" id="IPR006143">
    <property type="entry name" value="RND_pump_MFP"/>
</dbReference>
<feature type="domain" description="Multidrug resistance protein MdtA-like barrel-sandwich hybrid" evidence="5">
    <location>
        <begin position="57"/>
        <end position="198"/>
    </location>
</feature>
<gene>
    <name evidence="8" type="ORF">ACFFUQ_19020</name>
</gene>
<feature type="coiled-coil region" evidence="3">
    <location>
        <begin position="90"/>
        <end position="117"/>
    </location>
</feature>
<dbReference type="RefSeq" id="WP_290263127.1">
    <property type="nucleotide sequence ID" value="NZ_JAUFQQ010000003.1"/>
</dbReference>
<evidence type="ECO:0000259" key="4">
    <source>
        <dbReference type="Pfam" id="PF25876"/>
    </source>
</evidence>
<evidence type="ECO:0000256" key="2">
    <source>
        <dbReference type="ARBA" id="ARBA00009477"/>
    </source>
</evidence>
<dbReference type="NCBIfam" id="TIGR01730">
    <property type="entry name" value="RND_mfp"/>
    <property type="match status" value="1"/>
</dbReference>
<organism evidence="8 9">
    <name type="scientific">Flavobacterium branchiarum</name>
    <dbReference type="NCBI Taxonomy" id="1114870"/>
    <lineage>
        <taxon>Bacteria</taxon>
        <taxon>Pseudomonadati</taxon>
        <taxon>Bacteroidota</taxon>
        <taxon>Flavobacteriia</taxon>
        <taxon>Flavobacteriales</taxon>
        <taxon>Flavobacteriaceae</taxon>
        <taxon>Flavobacterium</taxon>
    </lineage>
</organism>
<dbReference type="Proteomes" id="UP001589589">
    <property type="component" value="Unassembled WGS sequence"/>
</dbReference>
<dbReference type="EMBL" id="JBHMEX010000061">
    <property type="protein sequence ID" value="MFB9066113.1"/>
    <property type="molecule type" value="Genomic_DNA"/>
</dbReference>
<feature type="domain" description="Multidrug resistance protein MdtA-like C-terminal permuted SH3" evidence="7">
    <location>
        <begin position="296"/>
        <end position="357"/>
    </location>
</feature>
<sequence length="376" mass="41380">MNIIAFSFFISCSGDKKGSEDVASKELLIESYPVFTVKYLSTDLFRDYPVTIDGQEIINIQPKIDGYINKVYIDEGSLVSKGQVLFTIFNPQYEQELDNAQAAVISAKADVNSAEMAVRKVMPLVEKDIVSKFELESAEYTLQMRKAALKQAGFNVATAKTNLSYTKVISPINGVVGRLPLKTGSYVSSTGTTPLTTISNTGKIFAYFSMNEKQLLEFLRTTKGVTIKEKLKNSPPVILLLSDGTQYSQKGNLEAVLGQINSQTGSSSFRATFSNPEQLIRSGASGTIRIADHLDNAILLPQKSTYEMQGKRFVYIVKNDNTVKTTEVEVMDITSGDYFVVKKGLNAGDKVVLDGSGKLQNDVRIKPEMLNVYSTQ</sequence>
<dbReference type="Gene3D" id="2.40.50.100">
    <property type="match status" value="1"/>
</dbReference>
<dbReference type="Gene3D" id="1.10.287.470">
    <property type="entry name" value="Helix hairpin bin"/>
    <property type="match status" value="1"/>
</dbReference>
<name>A0ABV5FRD6_9FLAO</name>
<comment type="subcellular location">
    <subcellularLocation>
        <location evidence="1">Cell envelope</location>
    </subcellularLocation>
</comment>
<dbReference type="Gene3D" id="2.40.30.170">
    <property type="match status" value="1"/>
</dbReference>
<dbReference type="InterPro" id="IPR058624">
    <property type="entry name" value="MdtA-like_HH"/>
</dbReference>
<evidence type="ECO:0000313" key="8">
    <source>
        <dbReference type="EMBL" id="MFB9066113.1"/>
    </source>
</evidence>